<dbReference type="InterPro" id="IPR005103">
    <property type="entry name" value="AA9_LPMO"/>
</dbReference>
<evidence type="ECO:0000256" key="9">
    <source>
        <dbReference type="ARBA" id="ARBA00023326"/>
    </source>
</evidence>
<accession>A0A166SHY6</accession>
<gene>
    <name evidence="15" type="ORF">FIBSPDRAFT_815990</name>
</gene>
<dbReference type="AlphaFoldDB" id="A0A166SHY6"/>
<dbReference type="GO" id="GO:0030245">
    <property type="term" value="P:cellulose catabolic process"/>
    <property type="evidence" value="ECO:0007669"/>
    <property type="project" value="UniProtKB-KW"/>
</dbReference>
<evidence type="ECO:0000313" key="15">
    <source>
        <dbReference type="EMBL" id="KZP29470.1"/>
    </source>
</evidence>
<protein>
    <recommendedName>
        <fullName evidence="12">lytic cellulose monooxygenase (C4-dehydrogenating)</fullName>
        <ecNumber evidence="12">1.14.99.56</ecNumber>
    </recommendedName>
</protein>
<feature type="domain" description="Auxiliary Activity family 9 catalytic" evidence="14">
    <location>
        <begin position="25"/>
        <end position="241"/>
    </location>
</feature>
<keyword evidence="6 15" id="KW-0503">Monooxygenase</keyword>
<evidence type="ECO:0000259" key="14">
    <source>
        <dbReference type="Pfam" id="PF03443"/>
    </source>
</evidence>
<name>A0A166SHY6_9AGAM</name>
<keyword evidence="7" id="KW-1015">Disulfide bond</keyword>
<keyword evidence="9" id="KW-0624">Polysaccharide degradation</keyword>
<keyword evidence="13" id="KW-0732">Signal</keyword>
<keyword evidence="2" id="KW-0479">Metal-binding</keyword>
<comment type="similarity">
    <text evidence="10">Belongs to the polysaccharide monooxygenase AA9 family.</text>
</comment>
<evidence type="ECO:0000256" key="11">
    <source>
        <dbReference type="ARBA" id="ARBA00045077"/>
    </source>
</evidence>
<evidence type="ECO:0000256" key="13">
    <source>
        <dbReference type="SAM" id="SignalP"/>
    </source>
</evidence>
<proteinExistence type="inferred from homology"/>
<organism evidence="15 16">
    <name type="scientific">Athelia psychrophila</name>
    <dbReference type="NCBI Taxonomy" id="1759441"/>
    <lineage>
        <taxon>Eukaryota</taxon>
        <taxon>Fungi</taxon>
        <taxon>Dikarya</taxon>
        <taxon>Basidiomycota</taxon>
        <taxon>Agaricomycotina</taxon>
        <taxon>Agaricomycetes</taxon>
        <taxon>Agaricomycetidae</taxon>
        <taxon>Atheliales</taxon>
        <taxon>Atheliaceae</taxon>
        <taxon>Athelia</taxon>
    </lineage>
</organism>
<dbReference type="CDD" id="cd21175">
    <property type="entry name" value="LPMO_AA9"/>
    <property type="match status" value="1"/>
</dbReference>
<evidence type="ECO:0000256" key="5">
    <source>
        <dbReference type="ARBA" id="ARBA00023008"/>
    </source>
</evidence>
<keyword evidence="16" id="KW-1185">Reference proteome</keyword>
<evidence type="ECO:0000256" key="8">
    <source>
        <dbReference type="ARBA" id="ARBA00023277"/>
    </source>
</evidence>
<dbReference type="GO" id="GO:0046872">
    <property type="term" value="F:metal ion binding"/>
    <property type="evidence" value="ECO:0007669"/>
    <property type="project" value="UniProtKB-KW"/>
</dbReference>
<evidence type="ECO:0000256" key="4">
    <source>
        <dbReference type="ARBA" id="ARBA00023002"/>
    </source>
</evidence>
<dbReference type="Pfam" id="PF03443">
    <property type="entry name" value="AA9"/>
    <property type="match status" value="1"/>
</dbReference>
<dbReference type="OrthoDB" id="4849160at2759"/>
<evidence type="ECO:0000256" key="7">
    <source>
        <dbReference type="ARBA" id="ARBA00023157"/>
    </source>
</evidence>
<evidence type="ECO:0000256" key="10">
    <source>
        <dbReference type="ARBA" id="ARBA00044502"/>
    </source>
</evidence>
<feature type="chain" id="PRO_5007879575" description="lytic cellulose monooxygenase (C4-dehydrogenating)" evidence="13">
    <location>
        <begin position="25"/>
        <end position="251"/>
    </location>
</feature>
<evidence type="ECO:0000256" key="2">
    <source>
        <dbReference type="ARBA" id="ARBA00022723"/>
    </source>
</evidence>
<dbReference type="PANTHER" id="PTHR33353">
    <property type="entry name" value="PUTATIVE (AFU_ORTHOLOGUE AFUA_1G12560)-RELATED"/>
    <property type="match status" value="1"/>
</dbReference>
<reference evidence="15 16" key="1">
    <citation type="journal article" date="2016" name="Mol. Biol. Evol.">
        <title>Comparative Genomics of Early-Diverging Mushroom-Forming Fungi Provides Insights into the Origins of Lignocellulose Decay Capabilities.</title>
        <authorList>
            <person name="Nagy L.G."/>
            <person name="Riley R."/>
            <person name="Tritt A."/>
            <person name="Adam C."/>
            <person name="Daum C."/>
            <person name="Floudas D."/>
            <person name="Sun H."/>
            <person name="Yadav J.S."/>
            <person name="Pangilinan J."/>
            <person name="Larsson K.H."/>
            <person name="Matsuura K."/>
            <person name="Barry K."/>
            <person name="Labutti K."/>
            <person name="Kuo R."/>
            <person name="Ohm R.A."/>
            <person name="Bhattacharya S.S."/>
            <person name="Shirouzu T."/>
            <person name="Yoshinaga Y."/>
            <person name="Martin F.M."/>
            <person name="Grigoriev I.V."/>
            <person name="Hibbett D.S."/>
        </authorList>
    </citation>
    <scope>NUCLEOTIDE SEQUENCE [LARGE SCALE GENOMIC DNA]</scope>
    <source>
        <strain evidence="15 16">CBS 109695</strain>
    </source>
</reference>
<evidence type="ECO:0000256" key="12">
    <source>
        <dbReference type="ARBA" id="ARBA00047174"/>
    </source>
</evidence>
<keyword evidence="4" id="KW-0560">Oxidoreductase</keyword>
<feature type="signal peptide" evidence="13">
    <location>
        <begin position="1"/>
        <end position="24"/>
    </location>
</feature>
<evidence type="ECO:0000313" key="16">
    <source>
        <dbReference type="Proteomes" id="UP000076532"/>
    </source>
</evidence>
<dbReference type="EC" id="1.14.99.56" evidence="12"/>
<dbReference type="InterPro" id="IPR049892">
    <property type="entry name" value="AA9"/>
</dbReference>
<dbReference type="EMBL" id="KV417498">
    <property type="protein sequence ID" value="KZP29470.1"/>
    <property type="molecule type" value="Genomic_DNA"/>
</dbReference>
<dbReference type="GO" id="GO:0004497">
    <property type="term" value="F:monooxygenase activity"/>
    <property type="evidence" value="ECO:0007669"/>
    <property type="project" value="UniProtKB-KW"/>
</dbReference>
<comment type="catalytic activity">
    <reaction evidence="11">
        <text>[(1-&gt;4)-beta-D-glucosyl]n+m + reduced acceptor + O2 = 4-dehydro-beta-D-glucosyl-[(1-&gt;4)-beta-D-glucosyl]n-1 + [(1-&gt;4)-beta-D-glucosyl]m + acceptor + H2O.</text>
        <dbReference type="EC" id="1.14.99.56"/>
    </reaction>
</comment>
<keyword evidence="5" id="KW-0186">Copper</keyword>
<comment type="cofactor">
    <cofactor evidence="1">
        <name>Cu(2+)</name>
        <dbReference type="ChEBI" id="CHEBI:29036"/>
    </cofactor>
</comment>
<evidence type="ECO:0000256" key="6">
    <source>
        <dbReference type="ARBA" id="ARBA00023033"/>
    </source>
</evidence>
<dbReference type="Proteomes" id="UP000076532">
    <property type="component" value="Unassembled WGS sequence"/>
</dbReference>
<keyword evidence="8" id="KW-0119">Carbohydrate metabolism</keyword>
<dbReference type="PANTHER" id="PTHR33353:SF6">
    <property type="entry name" value="ENDOGLUCANASE IV"/>
    <property type="match status" value="1"/>
</dbReference>
<evidence type="ECO:0000256" key="3">
    <source>
        <dbReference type="ARBA" id="ARBA00023001"/>
    </source>
</evidence>
<evidence type="ECO:0000256" key="1">
    <source>
        <dbReference type="ARBA" id="ARBA00001973"/>
    </source>
</evidence>
<dbReference type="STRING" id="436010.A0A166SHY6"/>
<keyword evidence="3" id="KW-0136">Cellulose degradation</keyword>
<sequence>MTLAQILRLCSIATLLSVLAVVTAHGYVQEVDIGSTVYTGYLPYTDPYYVPPPERIIRKIYGNGPVTDITLIDLQCNGDTADGDPGSAPAPLFATVAAGSEVKLNWTTWPSSHVGPMITYMALAPSDITEWIPGTAAVWFKVAESGKTAAGLWASTDILSADDSIYTFTIPAKLKPGQYIVRHEIIALQSAYIYPGAQFYPSCIQLKVTGSGTAFPTSFVSFPGAYTATTPGIAYDVYLNTSAYPIPGPVV</sequence>
<dbReference type="Gene3D" id="2.70.50.70">
    <property type="match status" value="1"/>
</dbReference>